<keyword evidence="7" id="KW-1185">Reference proteome</keyword>
<keyword evidence="2" id="KW-0819">tRNA processing</keyword>
<organism evidence="6 7">
    <name type="scientific">Persicimonas caeni</name>
    <dbReference type="NCBI Taxonomy" id="2292766"/>
    <lineage>
        <taxon>Bacteria</taxon>
        <taxon>Deltaproteobacteria</taxon>
        <taxon>Bradymonadales</taxon>
        <taxon>Bradymonadaceae</taxon>
        <taxon>Persicimonas</taxon>
    </lineage>
</organism>
<evidence type="ECO:0000256" key="1">
    <source>
        <dbReference type="ARBA" id="ARBA00007963"/>
    </source>
</evidence>
<keyword evidence="3" id="KW-0479">Metal-binding</keyword>
<protein>
    <submittedName>
        <fullName evidence="6">Archease</fullName>
    </submittedName>
</protein>
<sequence length="138" mass="14941">MRKEQPNHQFVDHTGEVELHLEAADLAGLFEEAARALAELMLGEAAGALGEAARVELAAEAPAELLFDWINELVFLSETRKLVFTDVSVDDISDQHLVAQICGVEPSSIRTAVKAATFHHLSVERVQGGVRATVVLDV</sequence>
<dbReference type="AlphaFoldDB" id="A0A4Y6PXH3"/>
<dbReference type="Proteomes" id="UP000315995">
    <property type="component" value="Chromosome"/>
</dbReference>
<accession>A0A4Y6PXH3</accession>
<dbReference type="EMBL" id="CP041186">
    <property type="protein sequence ID" value="QDG53016.1"/>
    <property type="molecule type" value="Genomic_DNA"/>
</dbReference>
<accession>A0A5B8YAB3</accession>
<evidence type="ECO:0000313" key="7">
    <source>
        <dbReference type="Proteomes" id="UP000315995"/>
    </source>
</evidence>
<evidence type="ECO:0000313" key="6">
    <source>
        <dbReference type="EMBL" id="QDG53016.1"/>
    </source>
</evidence>
<dbReference type="GO" id="GO:0008033">
    <property type="term" value="P:tRNA processing"/>
    <property type="evidence" value="ECO:0007669"/>
    <property type="project" value="UniProtKB-KW"/>
</dbReference>
<evidence type="ECO:0000256" key="2">
    <source>
        <dbReference type="ARBA" id="ARBA00022694"/>
    </source>
</evidence>
<evidence type="ECO:0000259" key="5">
    <source>
        <dbReference type="Pfam" id="PF01951"/>
    </source>
</evidence>
<feature type="domain" description="Archease" evidence="5">
    <location>
        <begin position="9"/>
        <end position="138"/>
    </location>
</feature>
<reference evidence="6 7" key="1">
    <citation type="submission" date="2019-06" db="EMBL/GenBank/DDBJ databases">
        <title>Persicimonas caeni gen. nov., sp. nov., a predatory bacterium isolated from solar saltern.</title>
        <authorList>
            <person name="Wang S."/>
        </authorList>
    </citation>
    <scope>NUCLEOTIDE SEQUENCE [LARGE SCALE GENOMIC DNA]</scope>
    <source>
        <strain evidence="6 7">YN101</strain>
    </source>
</reference>
<evidence type="ECO:0000256" key="4">
    <source>
        <dbReference type="ARBA" id="ARBA00022837"/>
    </source>
</evidence>
<dbReference type="Pfam" id="PF01951">
    <property type="entry name" value="Archease"/>
    <property type="match status" value="1"/>
</dbReference>
<dbReference type="OrthoDB" id="164090at2"/>
<proteinExistence type="inferred from homology"/>
<gene>
    <name evidence="6" type="ORF">FIV42_20390</name>
</gene>
<dbReference type="Gene3D" id="3.55.10.10">
    <property type="entry name" value="Archease domain"/>
    <property type="match status" value="1"/>
</dbReference>
<dbReference type="PANTHER" id="PTHR12682:SF11">
    <property type="entry name" value="PROTEIN ARCHEASE"/>
    <property type="match status" value="1"/>
</dbReference>
<name>A0A4Y6PXH3_PERCE</name>
<dbReference type="SUPFAM" id="SSF69819">
    <property type="entry name" value="MTH1598-like"/>
    <property type="match status" value="1"/>
</dbReference>
<evidence type="ECO:0000256" key="3">
    <source>
        <dbReference type="ARBA" id="ARBA00022723"/>
    </source>
</evidence>
<keyword evidence="4" id="KW-0106">Calcium</keyword>
<dbReference type="InterPro" id="IPR036820">
    <property type="entry name" value="Archease_dom_sf"/>
</dbReference>
<dbReference type="RefSeq" id="WP_141199477.1">
    <property type="nucleotide sequence ID" value="NZ_CP041186.1"/>
</dbReference>
<comment type="similarity">
    <text evidence="1">Belongs to the archease family.</text>
</comment>
<dbReference type="InterPro" id="IPR023572">
    <property type="entry name" value="Archease_dom"/>
</dbReference>
<dbReference type="InterPro" id="IPR002804">
    <property type="entry name" value="Archease"/>
</dbReference>
<dbReference type="PANTHER" id="PTHR12682">
    <property type="entry name" value="ARCHEASE"/>
    <property type="match status" value="1"/>
</dbReference>
<dbReference type="GO" id="GO:0046872">
    <property type="term" value="F:metal ion binding"/>
    <property type="evidence" value="ECO:0007669"/>
    <property type="project" value="UniProtKB-KW"/>
</dbReference>